<name>A6HHD6_RAT</name>
<dbReference type="InterPro" id="IPR036048">
    <property type="entry name" value="Interleukin_8-like_sf"/>
</dbReference>
<evidence type="ECO:0000313" key="6">
    <source>
        <dbReference type="Proteomes" id="UP000234681"/>
    </source>
</evidence>
<feature type="chain" id="PRO_5039952792" evidence="3">
    <location>
        <begin position="24"/>
        <end position="63"/>
    </location>
</feature>
<feature type="non-terminal residue" evidence="5">
    <location>
        <position position="63"/>
    </location>
</feature>
<organism evidence="5 6">
    <name type="scientific">Rattus norvegicus</name>
    <name type="common">Rat</name>
    <dbReference type="NCBI Taxonomy" id="10116"/>
    <lineage>
        <taxon>Eukaryota</taxon>
        <taxon>Metazoa</taxon>
        <taxon>Chordata</taxon>
        <taxon>Craniata</taxon>
        <taxon>Vertebrata</taxon>
        <taxon>Euteleostomi</taxon>
        <taxon>Mammalia</taxon>
        <taxon>Eutheria</taxon>
        <taxon>Euarchontoglires</taxon>
        <taxon>Glires</taxon>
        <taxon>Rodentia</taxon>
        <taxon>Myomorpha</taxon>
        <taxon>Muroidea</taxon>
        <taxon>Muridae</taxon>
        <taxon>Murinae</taxon>
        <taxon>Rattus</taxon>
    </lineage>
</organism>
<feature type="signal peptide" evidence="3">
    <location>
        <begin position="1"/>
        <end position="23"/>
    </location>
</feature>
<dbReference type="SUPFAM" id="SSF54117">
    <property type="entry name" value="Interleukin 8-like chemokines"/>
    <property type="match status" value="1"/>
</dbReference>
<dbReference type="GO" id="GO:0005615">
    <property type="term" value="C:extracellular space"/>
    <property type="evidence" value="ECO:0007669"/>
    <property type="project" value="UniProtKB-KW"/>
</dbReference>
<dbReference type="EMBL" id="CH473948">
    <property type="protein sequence ID" value="EDM05441.1"/>
    <property type="molecule type" value="Genomic_DNA"/>
</dbReference>
<evidence type="ECO:0000256" key="3">
    <source>
        <dbReference type="SAM" id="SignalP"/>
    </source>
</evidence>
<evidence type="ECO:0000256" key="1">
    <source>
        <dbReference type="ARBA" id="ARBA00022514"/>
    </source>
</evidence>
<evidence type="ECO:0000256" key="2">
    <source>
        <dbReference type="ARBA" id="ARBA00023157"/>
    </source>
</evidence>
<dbReference type="GO" id="GO:0006955">
    <property type="term" value="P:immune response"/>
    <property type="evidence" value="ECO:0007669"/>
    <property type="project" value="InterPro"/>
</dbReference>
<dbReference type="Proteomes" id="UP000234681">
    <property type="component" value="Chromosome 10"/>
</dbReference>
<dbReference type="Gene3D" id="2.40.50.40">
    <property type="match status" value="1"/>
</dbReference>
<keyword evidence="3" id="KW-0732">Signal</keyword>
<keyword evidence="2" id="KW-1015">Disulfide bond</keyword>
<dbReference type="InterPro" id="IPR001811">
    <property type="entry name" value="Chemokine_IL8-like_dom"/>
</dbReference>
<dbReference type="GO" id="GO:0008009">
    <property type="term" value="F:chemokine activity"/>
    <property type="evidence" value="ECO:0007669"/>
    <property type="project" value="InterPro"/>
</dbReference>
<dbReference type="AlphaFoldDB" id="A6HHD6"/>
<evidence type="ECO:0000259" key="4">
    <source>
        <dbReference type="Pfam" id="PF00048"/>
    </source>
</evidence>
<accession>A6HHD6</accession>
<reference evidence="5 6" key="1">
    <citation type="submission" date="2005-07" db="EMBL/GenBank/DDBJ databases">
        <authorList>
            <person name="Mural R.J."/>
            <person name="Li P.W."/>
            <person name="Adams M.D."/>
            <person name="Amanatides P.G."/>
            <person name="Baden-Tillson H."/>
            <person name="Barnstead M."/>
            <person name="Chin S.H."/>
            <person name="Dew I."/>
            <person name="Evans C.A."/>
            <person name="Ferriera S."/>
            <person name="Flanigan M."/>
            <person name="Fosler C."/>
            <person name="Glodek A."/>
            <person name="Gu Z."/>
            <person name="Holt R.A."/>
            <person name="Jennings D."/>
            <person name="Kraft C.L."/>
            <person name="Lu F."/>
            <person name="Nguyen T."/>
            <person name="Nusskern D.R."/>
            <person name="Pfannkoch C.M."/>
            <person name="Sitter C."/>
            <person name="Sutton G.G."/>
            <person name="Venter J.C."/>
            <person name="Wang Z."/>
            <person name="Woodage T."/>
            <person name="Zheng X.H."/>
            <person name="Zhong F."/>
        </authorList>
    </citation>
    <scope>NUCLEOTIDE SEQUENCE [LARGE SCALE GENOMIC DNA]</scope>
    <source>
        <strain>BN</strain>
        <strain evidence="6">Sprague-Dawley</strain>
    </source>
</reference>
<proteinExistence type="predicted"/>
<evidence type="ECO:0000313" key="5">
    <source>
        <dbReference type="EMBL" id="EDM05441.1"/>
    </source>
</evidence>
<keyword evidence="1" id="KW-0202">Cytokine</keyword>
<feature type="domain" description="Chemokine interleukin-8-like" evidence="4">
    <location>
        <begin position="31"/>
        <end position="58"/>
    </location>
</feature>
<sequence>MKLLNMVLVCLLVAAMWLQNVDSKSMHVVSSRCCLNTLENKIALKFIKCYKEIGPSCPYYPAV</sequence>
<dbReference type="Pfam" id="PF00048">
    <property type="entry name" value="IL8"/>
    <property type="match status" value="1"/>
</dbReference>
<protein>
    <submittedName>
        <fullName evidence="5">RCG35560</fullName>
    </submittedName>
</protein>
<gene>
    <name evidence="5" type="ORF">rCG_35560</name>
</gene>